<name>A0A813FMF3_POLGL</name>
<keyword evidence="6" id="KW-1185">Reference proteome</keyword>
<dbReference type="PANTHER" id="PTHR24055">
    <property type="entry name" value="MITOGEN-ACTIVATED PROTEIN KINASE"/>
    <property type="match status" value="1"/>
</dbReference>
<dbReference type="PROSITE" id="PS50011">
    <property type="entry name" value="PROTEIN_KINASE_DOM"/>
    <property type="match status" value="1"/>
</dbReference>
<comment type="caution">
    <text evidence="4">The sequence shown here is derived from an EMBL/GenBank/DDBJ whole genome shotgun (WGS) entry which is preliminary data.</text>
</comment>
<proteinExistence type="predicted"/>
<dbReference type="EMBL" id="CAJNNV010025227">
    <property type="protein sequence ID" value="CAE8613256.1"/>
    <property type="molecule type" value="Genomic_DNA"/>
</dbReference>
<feature type="domain" description="Protein kinase" evidence="3">
    <location>
        <begin position="1"/>
        <end position="108"/>
    </location>
</feature>
<dbReference type="OrthoDB" id="5966500at2759"/>
<dbReference type="PROSITE" id="PS00108">
    <property type="entry name" value="PROTEIN_KINASE_ST"/>
    <property type="match status" value="1"/>
</dbReference>
<gene>
    <name evidence="4" type="ORF">PGLA1383_LOCUS31031</name>
    <name evidence="5" type="ORF">PGLA2088_LOCUS48161</name>
</gene>
<evidence type="ECO:0000259" key="3">
    <source>
        <dbReference type="PROSITE" id="PS50011"/>
    </source>
</evidence>
<dbReference type="Proteomes" id="UP000626109">
    <property type="component" value="Unassembled WGS sequence"/>
</dbReference>
<keyword evidence="2" id="KW-0067">ATP-binding</keyword>
<reference evidence="4" key="1">
    <citation type="submission" date="2021-02" db="EMBL/GenBank/DDBJ databases">
        <authorList>
            <person name="Dougan E. K."/>
            <person name="Rhodes N."/>
            <person name="Thang M."/>
            <person name="Chan C."/>
        </authorList>
    </citation>
    <scope>NUCLEOTIDE SEQUENCE</scope>
</reference>
<dbReference type="SUPFAM" id="SSF56112">
    <property type="entry name" value="Protein kinase-like (PK-like)"/>
    <property type="match status" value="1"/>
</dbReference>
<protein>
    <recommendedName>
        <fullName evidence="3">Protein kinase domain-containing protein</fullName>
    </recommendedName>
</protein>
<evidence type="ECO:0000313" key="4">
    <source>
        <dbReference type="EMBL" id="CAE8613256.1"/>
    </source>
</evidence>
<dbReference type="Gene3D" id="1.10.510.10">
    <property type="entry name" value="Transferase(Phosphotransferase) domain 1"/>
    <property type="match status" value="1"/>
</dbReference>
<evidence type="ECO:0000313" key="5">
    <source>
        <dbReference type="EMBL" id="CAE8736076.1"/>
    </source>
</evidence>
<dbReference type="EMBL" id="CAJNNW010036615">
    <property type="protein sequence ID" value="CAE8736076.1"/>
    <property type="molecule type" value="Genomic_DNA"/>
</dbReference>
<dbReference type="InterPro" id="IPR011009">
    <property type="entry name" value="Kinase-like_dom_sf"/>
</dbReference>
<evidence type="ECO:0000256" key="1">
    <source>
        <dbReference type="ARBA" id="ARBA00022741"/>
    </source>
</evidence>
<keyword evidence="1" id="KW-0547">Nucleotide-binding</keyword>
<dbReference type="InterPro" id="IPR000719">
    <property type="entry name" value="Prot_kinase_dom"/>
</dbReference>
<evidence type="ECO:0000313" key="6">
    <source>
        <dbReference type="Proteomes" id="UP000654075"/>
    </source>
</evidence>
<dbReference type="InterPro" id="IPR050117">
    <property type="entry name" value="MAPK"/>
</dbReference>
<dbReference type="InterPro" id="IPR008271">
    <property type="entry name" value="Ser/Thr_kinase_AS"/>
</dbReference>
<dbReference type="Pfam" id="PF00069">
    <property type="entry name" value="Pkinase"/>
    <property type="match status" value="1"/>
</dbReference>
<accession>A0A813FMF3</accession>
<evidence type="ECO:0000256" key="2">
    <source>
        <dbReference type="ARBA" id="ARBA00022840"/>
    </source>
</evidence>
<organism evidence="4 6">
    <name type="scientific">Polarella glacialis</name>
    <name type="common">Dinoflagellate</name>
    <dbReference type="NCBI Taxonomy" id="89957"/>
    <lineage>
        <taxon>Eukaryota</taxon>
        <taxon>Sar</taxon>
        <taxon>Alveolata</taxon>
        <taxon>Dinophyceae</taxon>
        <taxon>Suessiales</taxon>
        <taxon>Suessiaceae</taxon>
        <taxon>Polarella</taxon>
    </lineage>
</organism>
<dbReference type="GO" id="GO:0005524">
    <property type="term" value="F:ATP binding"/>
    <property type="evidence" value="ECO:0007669"/>
    <property type="project" value="UniProtKB-KW"/>
</dbReference>
<sequence length="108" mass="12028">MQFLHSAEPRDPKIKREVVVHHDLKPENLLIAQDGSLRICDVGLGKALDPADNKHQSSSSLRFSMTSLRSIGAELNMARRAPELLRDAKQITPAVDVWSLLVLLGVFF</sequence>
<dbReference type="GO" id="GO:0004672">
    <property type="term" value="F:protein kinase activity"/>
    <property type="evidence" value="ECO:0007669"/>
    <property type="project" value="InterPro"/>
</dbReference>
<dbReference type="Proteomes" id="UP000654075">
    <property type="component" value="Unassembled WGS sequence"/>
</dbReference>
<dbReference type="AlphaFoldDB" id="A0A813FMF3"/>